<evidence type="ECO:0000313" key="1">
    <source>
        <dbReference type="EMBL" id="PKR83567.1"/>
    </source>
</evidence>
<dbReference type="Proteomes" id="UP000233440">
    <property type="component" value="Unassembled WGS sequence"/>
</dbReference>
<reference evidence="1 2" key="1">
    <citation type="submission" date="2017-11" db="EMBL/GenBank/DDBJ databases">
        <title>Bacillus camelliae sp. nov., isolated from pu'er tea.</title>
        <authorList>
            <person name="Niu L."/>
        </authorList>
    </citation>
    <scope>NUCLEOTIDE SEQUENCE [LARGE SCALE GENOMIC DNA]</scope>
    <source>
        <strain evidence="1 2">7578-1</strain>
    </source>
</reference>
<name>A0A2N3LG74_9BACI</name>
<protein>
    <submittedName>
        <fullName evidence="1">Uncharacterized protein</fullName>
    </submittedName>
</protein>
<evidence type="ECO:0000313" key="2">
    <source>
        <dbReference type="Proteomes" id="UP000233440"/>
    </source>
</evidence>
<accession>A0A2N3LG74</accession>
<dbReference type="AlphaFoldDB" id="A0A2N3LG74"/>
<comment type="caution">
    <text evidence="1">The sequence shown here is derived from an EMBL/GenBank/DDBJ whole genome shotgun (WGS) entry which is preliminary data.</text>
</comment>
<sequence>MKTTKIIQGKEYKVLEVVDYGEYTITFVDHSDVKNDVDQVHRFLAELLYEQELRKSPSSS</sequence>
<keyword evidence="2" id="KW-1185">Reference proteome</keyword>
<gene>
    <name evidence="1" type="ORF">CWO92_18555</name>
</gene>
<dbReference type="EMBL" id="PIQO01000017">
    <property type="protein sequence ID" value="PKR83567.1"/>
    <property type="molecule type" value="Genomic_DNA"/>
</dbReference>
<dbReference type="RefSeq" id="WP_101355707.1">
    <property type="nucleotide sequence ID" value="NZ_PIQO01000017.1"/>
</dbReference>
<proteinExistence type="predicted"/>
<organism evidence="1 2">
    <name type="scientific">Heyndrickxia camelliae</name>
    <dbReference type="NCBI Taxonomy" id="1707093"/>
    <lineage>
        <taxon>Bacteria</taxon>
        <taxon>Bacillati</taxon>
        <taxon>Bacillota</taxon>
        <taxon>Bacilli</taxon>
        <taxon>Bacillales</taxon>
        <taxon>Bacillaceae</taxon>
        <taxon>Heyndrickxia</taxon>
    </lineage>
</organism>